<dbReference type="InterPro" id="IPR010945">
    <property type="entry name" value="Malate_DH_type2"/>
</dbReference>
<dbReference type="InterPro" id="IPR022383">
    <property type="entry name" value="Lactate/malate_DH_C"/>
</dbReference>
<dbReference type="PIRSF" id="PIRSF000102">
    <property type="entry name" value="Lac_mal_DH"/>
    <property type="match status" value="1"/>
</dbReference>
<keyword evidence="5 7" id="KW-0560">Oxidoreductase</keyword>
<gene>
    <name evidence="7 11" type="primary">mdh</name>
    <name evidence="11" type="ORF">MSZNOR_4364</name>
</gene>
<evidence type="ECO:0000313" key="12">
    <source>
        <dbReference type="Proteomes" id="UP001162030"/>
    </source>
</evidence>
<evidence type="ECO:0000256" key="1">
    <source>
        <dbReference type="ARBA" id="ARBA00003966"/>
    </source>
</evidence>
<dbReference type="HAMAP" id="MF_01517">
    <property type="entry name" value="Malate_dehydrog_2"/>
    <property type="match status" value="1"/>
</dbReference>
<accession>A0ABM9I7Y6</accession>
<feature type="binding site" evidence="7">
    <location>
        <position position="114"/>
    </location>
    <ligand>
        <name>NAD(+)</name>
        <dbReference type="ChEBI" id="CHEBI:57540"/>
    </ligand>
</feature>
<feature type="active site" description="Proton acceptor" evidence="7">
    <location>
        <position position="189"/>
    </location>
</feature>
<protein>
    <recommendedName>
        <fullName evidence="3 7">Malate dehydrogenase</fullName>
        <ecNumber evidence="3 7">1.1.1.37</ecNumber>
    </recommendedName>
</protein>
<feature type="binding site" evidence="7">
    <location>
        <begin position="13"/>
        <end position="19"/>
    </location>
    <ligand>
        <name>NAD(+)</name>
        <dbReference type="ChEBI" id="CHEBI:57540"/>
    </ligand>
</feature>
<reference evidence="11 12" key="1">
    <citation type="submission" date="2023-03" db="EMBL/GenBank/DDBJ databases">
        <authorList>
            <person name="Pearce D."/>
        </authorList>
    </citation>
    <scope>NUCLEOTIDE SEQUENCE [LARGE SCALE GENOMIC DNA]</scope>
    <source>
        <strain evidence="11">Msz</strain>
    </source>
</reference>
<evidence type="ECO:0000259" key="10">
    <source>
        <dbReference type="Pfam" id="PF02866"/>
    </source>
</evidence>
<dbReference type="NCBIfam" id="TIGR01759">
    <property type="entry name" value="MalateDH-SF1"/>
    <property type="match status" value="1"/>
</dbReference>
<feature type="binding site" evidence="7">
    <location>
        <position position="164"/>
    </location>
    <ligand>
        <name>substrate</name>
    </ligand>
</feature>
<feature type="domain" description="Lactate/malate dehydrogenase C-terminal" evidence="10">
    <location>
        <begin position="158"/>
        <end position="325"/>
    </location>
</feature>
<comment type="catalytic activity">
    <reaction evidence="6 7 8">
        <text>(S)-malate + NAD(+) = oxaloacetate + NADH + H(+)</text>
        <dbReference type="Rhea" id="RHEA:21432"/>
        <dbReference type="ChEBI" id="CHEBI:15378"/>
        <dbReference type="ChEBI" id="CHEBI:15589"/>
        <dbReference type="ChEBI" id="CHEBI:16452"/>
        <dbReference type="ChEBI" id="CHEBI:57540"/>
        <dbReference type="ChEBI" id="CHEBI:57945"/>
        <dbReference type="EC" id="1.1.1.37"/>
    </reaction>
</comment>
<evidence type="ECO:0000313" key="11">
    <source>
        <dbReference type="EMBL" id="CAI8947058.1"/>
    </source>
</evidence>
<dbReference type="Gene3D" id="3.90.110.10">
    <property type="entry name" value="Lactate dehydrogenase/glycoside hydrolase, family 4, C-terminal"/>
    <property type="match status" value="1"/>
</dbReference>
<dbReference type="Pfam" id="PF00056">
    <property type="entry name" value="Ldh_1_N"/>
    <property type="match status" value="1"/>
</dbReference>
<keyword evidence="4 7" id="KW-0816">Tricarboxylic acid cycle</keyword>
<dbReference type="Proteomes" id="UP001162030">
    <property type="component" value="Chromosome"/>
</dbReference>
<dbReference type="InterPro" id="IPR015955">
    <property type="entry name" value="Lactate_DH/Glyco_Ohase_4_C"/>
</dbReference>
<dbReference type="GO" id="GO:0030060">
    <property type="term" value="F:L-malate dehydrogenase (NAD+) activity"/>
    <property type="evidence" value="ECO:0007669"/>
    <property type="project" value="UniProtKB-EC"/>
</dbReference>
<dbReference type="InterPro" id="IPR036291">
    <property type="entry name" value="NAD(P)-bd_dom_sf"/>
</dbReference>
<comment type="similarity">
    <text evidence="2 7">Belongs to the LDH/MDH superfamily. MDH type 2 family.</text>
</comment>
<evidence type="ECO:0000256" key="3">
    <source>
        <dbReference type="ARBA" id="ARBA00012995"/>
    </source>
</evidence>
<evidence type="ECO:0000256" key="2">
    <source>
        <dbReference type="ARBA" id="ARBA00009613"/>
    </source>
</evidence>
<dbReference type="SUPFAM" id="SSF51735">
    <property type="entry name" value="NAD(P)-binding Rossmann-fold domains"/>
    <property type="match status" value="1"/>
</dbReference>
<dbReference type="SUPFAM" id="SSF56327">
    <property type="entry name" value="LDH C-terminal domain-like"/>
    <property type="match status" value="1"/>
</dbReference>
<feature type="binding site" evidence="7">
    <location>
        <begin position="131"/>
        <end position="133"/>
    </location>
    <ligand>
        <name>NAD(+)</name>
        <dbReference type="ChEBI" id="CHEBI:57540"/>
    </ligand>
</feature>
<evidence type="ECO:0000256" key="6">
    <source>
        <dbReference type="ARBA" id="ARBA00048313"/>
    </source>
</evidence>
<dbReference type="Gene3D" id="3.40.50.720">
    <property type="entry name" value="NAD(P)-binding Rossmann-like Domain"/>
    <property type="match status" value="1"/>
</dbReference>
<feature type="domain" description="Lactate/malate dehydrogenase N-terminal" evidence="9">
    <location>
        <begin position="8"/>
        <end position="154"/>
    </location>
</feature>
<comment type="function">
    <text evidence="1 7">Catalyzes the reversible oxidation of malate to oxaloacetate.</text>
</comment>
<dbReference type="PROSITE" id="PS00068">
    <property type="entry name" value="MDH"/>
    <property type="match status" value="1"/>
</dbReference>
<name>A0ABM9I7Y6_9GAMM</name>
<feature type="binding site" evidence="7">
    <location>
        <position position="94"/>
    </location>
    <ligand>
        <name>substrate</name>
    </ligand>
</feature>
<dbReference type="NCBIfam" id="NF003916">
    <property type="entry name" value="PRK05442.1"/>
    <property type="match status" value="1"/>
</dbReference>
<keyword evidence="12" id="KW-1185">Reference proteome</keyword>
<dbReference type="InterPro" id="IPR001252">
    <property type="entry name" value="Malate_DH_AS"/>
</dbReference>
<feature type="binding site" evidence="7">
    <location>
        <position position="107"/>
    </location>
    <ligand>
        <name>NAD(+)</name>
        <dbReference type="ChEBI" id="CHEBI:57540"/>
    </ligand>
</feature>
<evidence type="ECO:0000256" key="4">
    <source>
        <dbReference type="ARBA" id="ARBA00022532"/>
    </source>
</evidence>
<dbReference type="PANTHER" id="PTHR23382">
    <property type="entry name" value="MALATE DEHYDROGENASE"/>
    <property type="match status" value="1"/>
</dbReference>
<keyword evidence="7 8" id="KW-0520">NAD</keyword>
<evidence type="ECO:0000259" key="9">
    <source>
        <dbReference type="Pfam" id="PF00056"/>
    </source>
</evidence>
<proteinExistence type="inferred from homology"/>
<dbReference type="InterPro" id="IPR001236">
    <property type="entry name" value="Lactate/malate_DH_N"/>
</dbReference>
<dbReference type="CDD" id="cd01338">
    <property type="entry name" value="MDH_chloroplast-like"/>
    <property type="match status" value="1"/>
</dbReference>
<organism evidence="11 12">
    <name type="scientific">Methylocaldum szegediense</name>
    <dbReference type="NCBI Taxonomy" id="73780"/>
    <lineage>
        <taxon>Bacteria</taxon>
        <taxon>Pseudomonadati</taxon>
        <taxon>Pseudomonadota</taxon>
        <taxon>Gammaproteobacteria</taxon>
        <taxon>Methylococcales</taxon>
        <taxon>Methylococcaceae</taxon>
        <taxon>Methylocaldum</taxon>
    </lineage>
</organism>
<evidence type="ECO:0000256" key="8">
    <source>
        <dbReference type="RuleBase" id="RU000422"/>
    </source>
</evidence>
<dbReference type="EC" id="1.1.1.37" evidence="3 7"/>
<dbReference type="Pfam" id="PF02866">
    <property type="entry name" value="Ldh_1_C"/>
    <property type="match status" value="1"/>
</dbReference>
<evidence type="ECO:0000256" key="7">
    <source>
        <dbReference type="HAMAP-Rule" id="MF_01517"/>
    </source>
</evidence>
<evidence type="ECO:0000256" key="5">
    <source>
        <dbReference type="ARBA" id="ARBA00023002"/>
    </source>
</evidence>
<dbReference type="EMBL" id="OX458333">
    <property type="protein sequence ID" value="CAI8947058.1"/>
    <property type="molecule type" value="Genomic_DNA"/>
</dbReference>
<sequence length="328" mass="36235">MHMKTPAHIAVTGAAGQISYALLFRLIAGDLLGDDHPIVLHLLEIPEAMAGLDGVRMELIDCASPLLHDIVISDDPYVAFENVDLAFLIGAKPRGPGMERKDLLRVNADIFAIQGRALNVAAKRSVKTLVVGNPANTNALIAQHNAPDLPSENFAAMTRLDHNRAVSQLALHCGCSVNDIKRVIIWGNHSTTQYPDLHHALVRGKPALDQIEWDWYEKEFIPTVQNRGAVVIQKRGKSSAASAANAALEHMRNWLFGTPAGDWTSMTVLSDGSYDITPGLMFSYPVEIENAKYRVVQNLETSEFSRERLKITEAELLAEREEVRHLLR</sequence>
<feature type="binding site" evidence="7">
    <location>
        <position position="133"/>
    </location>
    <ligand>
        <name>substrate</name>
    </ligand>
</feature>
<dbReference type="InterPro" id="IPR001557">
    <property type="entry name" value="L-lactate/malate_DH"/>
</dbReference>
<feature type="binding site" evidence="7">
    <location>
        <position position="100"/>
    </location>
    <ligand>
        <name>substrate</name>
    </ligand>
</feature>